<comment type="caution">
    <text evidence="1">The sequence shown here is derived from an EMBL/GenBank/DDBJ whole genome shotgun (WGS) entry which is preliminary data.</text>
</comment>
<name>A0ABW2RKJ5_9BACL</name>
<dbReference type="RefSeq" id="WP_379864550.1">
    <property type="nucleotide sequence ID" value="NZ_JBHTBW010000021.1"/>
</dbReference>
<gene>
    <name evidence="1" type="ORF">ACFQNG_08810</name>
</gene>
<keyword evidence="2" id="KW-1185">Reference proteome</keyword>
<dbReference type="EMBL" id="JBHTBW010000021">
    <property type="protein sequence ID" value="MFC7441257.1"/>
    <property type="molecule type" value="Genomic_DNA"/>
</dbReference>
<evidence type="ECO:0000313" key="1">
    <source>
        <dbReference type="EMBL" id="MFC7441257.1"/>
    </source>
</evidence>
<dbReference type="Proteomes" id="UP001596500">
    <property type="component" value="Unassembled WGS sequence"/>
</dbReference>
<sequence length="130" mass="15363">MKRSDKGLQSHDHGLRAWEKLHHEYWNEDMMREIKDELKEAVVKMEAHMGEECICGDSRFDVEFYRGLMLLVQKGLGECSVRTLPLVEESLREYMMEKLSHHKCIKHLLKTRHDWGLDLINTERNIARGG</sequence>
<proteinExistence type="predicted"/>
<accession>A0ABW2RKJ5</accession>
<evidence type="ECO:0000313" key="2">
    <source>
        <dbReference type="Proteomes" id="UP001596500"/>
    </source>
</evidence>
<reference evidence="2" key="1">
    <citation type="journal article" date="2019" name="Int. J. Syst. Evol. Microbiol.">
        <title>The Global Catalogue of Microorganisms (GCM) 10K type strain sequencing project: providing services to taxonomists for standard genome sequencing and annotation.</title>
        <authorList>
            <consortium name="The Broad Institute Genomics Platform"/>
            <consortium name="The Broad Institute Genome Sequencing Center for Infectious Disease"/>
            <person name="Wu L."/>
            <person name="Ma J."/>
        </authorList>
    </citation>
    <scope>NUCLEOTIDE SEQUENCE [LARGE SCALE GENOMIC DNA]</scope>
    <source>
        <strain evidence="2">CGMCC 1.12942</strain>
    </source>
</reference>
<protein>
    <submittedName>
        <fullName evidence="1">Uncharacterized protein</fullName>
    </submittedName>
</protein>
<organism evidence="1 2">
    <name type="scientific">Laceyella putida</name>
    <dbReference type="NCBI Taxonomy" id="110101"/>
    <lineage>
        <taxon>Bacteria</taxon>
        <taxon>Bacillati</taxon>
        <taxon>Bacillota</taxon>
        <taxon>Bacilli</taxon>
        <taxon>Bacillales</taxon>
        <taxon>Thermoactinomycetaceae</taxon>
        <taxon>Laceyella</taxon>
    </lineage>
</organism>